<evidence type="ECO:0000256" key="1">
    <source>
        <dbReference type="SAM" id="MobiDB-lite"/>
    </source>
</evidence>
<proteinExistence type="predicted"/>
<reference evidence="2" key="1">
    <citation type="submission" date="2022-10" db="EMBL/GenBank/DDBJ databases">
        <title>The complete genomes of actinobacterial strains from the NBC collection.</title>
        <authorList>
            <person name="Joergensen T.S."/>
            <person name="Alvarez Arevalo M."/>
            <person name="Sterndorff E.B."/>
            <person name="Faurdal D."/>
            <person name="Vuksanovic O."/>
            <person name="Mourched A.-S."/>
            <person name="Charusanti P."/>
            <person name="Shaw S."/>
            <person name="Blin K."/>
            <person name="Weber T."/>
        </authorList>
    </citation>
    <scope>NUCLEOTIDE SEQUENCE</scope>
    <source>
        <strain evidence="2">NBC_00303</strain>
        <plasmid evidence="2">unnamed1</plasmid>
    </source>
</reference>
<feature type="compositionally biased region" description="Basic and acidic residues" evidence="1">
    <location>
        <begin position="343"/>
        <end position="353"/>
    </location>
</feature>
<keyword evidence="3" id="KW-1185">Reference proteome</keyword>
<protein>
    <submittedName>
        <fullName evidence="2">Uncharacterized protein</fullName>
    </submittedName>
</protein>
<dbReference type="EMBL" id="CP108037">
    <property type="protein sequence ID" value="WUN84558.1"/>
    <property type="molecule type" value="Genomic_DNA"/>
</dbReference>
<evidence type="ECO:0000313" key="2">
    <source>
        <dbReference type="EMBL" id="WUN84558.1"/>
    </source>
</evidence>
<dbReference type="GeneID" id="95502319"/>
<evidence type="ECO:0000313" key="3">
    <source>
        <dbReference type="Proteomes" id="UP001432312"/>
    </source>
</evidence>
<keyword evidence="2" id="KW-0614">Plasmid</keyword>
<name>A0ABZ1QRC7_9ACTN</name>
<accession>A0ABZ1QRC7</accession>
<geneLocation type="plasmid" evidence="2 3">
    <name>unnamed1</name>
</geneLocation>
<sequence>MTNKLVKAGDARVEEERKKLAKAADAHIDPAVPAERQHGPATVANLPDVSNTEMAAFDPAEIQGTPAERIRQFDQLLEKEGARAVRFKVRYDMVLGLILAEVNRTEIYAEQYQTFEEYADSRGISRPRAYALMEAAPVLRILMSSIEDIPTLRPAVSQAIRLVDAYKQEQETGVRLVLDRAAEMVRESAKSDARDKARKAAEKAKADAHAAAVKEAQENGGGVTAVLEPVTEADIAAELSRRGQAAGGTITAVAIEAASIELGYTKAPEKVAPGKALANAATFLGAAYKAVAPRTVESLAKEDPERAHQLLDAAEAELRKIERRIHDGRKAISKTASGVPTPRTEKSADHVTDAEIVDDNADALADT</sequence>
<organism evidence="2 3">
    <name type="scientific">Streptomyces erythrochromogenes</name>
    <dbReference type="NCBI Taxonomy" id="285574"/>
    <lineage>
        <taxon>Bacteria</taxon>
        <taxon>Bacillati</taxon>
        <taxon>Actinomycetota</taxon>
        <taxon>Actinomycetes</taxon>
        <taxon>Kitasatosporales</taxon>
        <taxon>Streptomycetaceae</taxon>
        <taxon>Streptomyces</taxon>
    </lineage>
</organism>
<dbReference type="RefSeq" id="WP_328741282.1">
    <property type="nucleotide sequence ID" value="NZ_CP108037.1"/>
</dbReference>
<dbReference type="Proteomes" id="UP001432312">
    <property type="component" value="Plasmid unnamed1"/>
</dbReference>
<feature type="region of interest" description="Disordered" evidence="1">
    <location>
        <begin position="329"/>
        <end position="367"/>
    </location>
</feature>
<gene>
    <name evidence="2" type="ORF">OHA91_39730</name>
</gene>